<dbReference type="EMBL" id="JBHTEK010000005">
    <property type="protein sequence ID" value="MFC7670966.1"/>
    <property type="molecule type" value="Genomic_DNA"/>
</dbReference>
<sequence>MRSASSFRALLLGGLVALGCAGSASAQEVPSVKAQQPNAQSLWMTVDNPAQQRMQLKVVSLDNNNCLVNEVNYQPSYGSKLSFQNVPAGRYAVLLRVGREKYRYNVQVQSQTQTTISVPELAQPKAGEAVANVRH</sequence>
<keyword evidence="1" id="KW-0732">Signal</keyword>
<reference evidence="3" key="3">
    <citation type="submission" date="2024-09" db="EMBL/GenBank/DDBJ databases">
        <authorList>
            <person name="Sun Q."/>
            <person name="Mori K."/>
        </authorList>
    </citation>
    <scope>NUCLEOTIDE SEQUENCE</scope>
    <source>
        <strain evidence="3">JCM 19635</strain>
    </source>
</reference>
<evidence type="ECO:0000313" key="2">
    <source>
        <dbReference type="EMBL" id="MFC7670966.1"/>
    </source>
</evidence>
<evidence type="ECO:0000313" key="3">
    <source>
        <dbReference type="EMBL" id="MFC7671065.1"/>
    </source>
</evidence>
<reference evidence="3" key="1">
    <citation type="journal article" date="2014" name="Int. J. Syst. Evol. Microbiol.">
        <title>Complete genome of a new Firmicutes species belonging to the dominant human colonic microbiota ('Ruminococcus bicirculans') reveals two chromosomes and a selective capacity to utilize plant glucans.</title>
        <authorList>
            <consortium name="NISC Comparative Sequencing Program"/>
            <person name="Wegmann U."/>
            <person name="Louis P."/>
            <person name="Goesmann A."/>
            <person name="Henrissat B."/>
            <person name="Duncan S.H."/>
            <person name="Flint H.J."/>
        </authorList>
    </citation>
    <scope>NUCLEOTIDE SEQUENCE</scope>
    <source>
        <strain evidence="3">JCM 19635</strain>
    </source>
</reference>
<feature type="signal peptide" evidence="1">
    <location>
        <begin position="1"/>
        <end position="26"/>
    </location>
</feature>
<accession>A0ABW2UFQ4</accession>
<gene>
    <name evidence="2" type="ORF">ACFQT0_28910</name>
    <name evidence="3" type="ORF">ACFQT0_29465</name>
</gene>
<keyword evidence="4" id="KW-1185">Reference proteome</keyword>
<evidence type="ECO:0000256" key="1">
    <source>
        <dbReference type="SAM" id="SignalP"/>
    </source>
</evidence>
<feature type="chain" id="PRO_5045033383" description="DUF2141 domain-containing protein" evidence="1">
    <location>
        <begin position="27"/>
        <end position="135"/>
    </location>
</feature>
<reference evidence="4" key="2">
    <citation type="journal article" date="2019" name="Int. J. Syst. Evol. Microbiol.">
        <title>The Global Catalogue of Microorganisms (GCM) 10K type strain sequencing project: providing services to taxonomists for standard genome sequencing and annotation.</title>
        <authorList>
            <consortium name="The Broad Institute Genomics Platform"/>
            <consortium name="The Broad Institute Genome Sequencing Center for Infectious Disease"/>
            <person name="Wu L."/>
            <person name="Ma J."/>
        </authorList>
    </citation>
    <scope>NUCLEOTIDE SEQUENCE [LARGE SCALE GENOMIC DNA]</scope>
    <source>
        <strain evidence="4">JCM 19635</strain>
    </source>
</reference>
<proteinExistence type="predicted"/>
<evidence type="ECO:0000313" key="4">
    <source>
        <dbReference type="Proteomes" id="UP001596513"/>
    </source>
</evidence>
<organism evidence="3 4">
    <name type="scientific">Hymenobacter humi</name>
    <dbReference type="NCBI Taxonomy" id="1411620"/>
    <lineage>
        <taxon>Bacteria</taxon>
        <taxon>Pseudomonadati</taxon>
        <taxon>Bacteroidota</taxon>
        <taxon>Cytophagia</taxon>
        <taxon>Cytophagales</taxon>
        <taxon>Hymenobacteraceae</taxon>
        <taxon>Hymenobacter</taxon>
    </lineage>
</organism>
<protein>
    <recommendedName>
        <fullName evidence="5">DUF2141 domain-containing protein</fullName>
    </recommendedName>
</protein>
<evidence type="ECO:0008006" key="5">
    <source>
        <dbReference type="Google" id="ProtNLM"/>
    </source>
</evidence>
<name>A0ABW2UFQ4_9BACT</name>
<comment type="caution">
    <text evidence="3">The sequence shown here is derived from an EMBL/GenBank/DDBJ whole genome shotgun (WGS) entry which is preliminary data.</text>
</comment>
<dbReference type="Proteomes" id="UP001596513">
    <property type="component" value="Unassembled WGS sequence"/>
</dbReference>
<dbReference type="PROSITE" id="PS51257">
    <property type="entry name" value="PROKAR_LIPOPROTEIN"/>
    <property type="match status" value="1"/>
</dbReference>
<dbReference type="RefSeq" id="WP_380206786.1">
    <property type="nucleotide sequence ID" value="NZ_JBHTEK010000005.1"/>
</dbReference>
<dbReference type="EMBL" id="JBHTEK010000005">
    <property type="protein sequence ID" value="MFC7671065.1"/>
    <property type="molecule type" value="Genomic_DNA"/>
</dbReference>